<feature type="domain" description="FAD-binding FR-type" evidence="1">
    <location>
        <begin position="13"/>
        <end position="149"/>
    </location>
</feature>
<dbReference type="OrthoDB" id="3291337at2"/>
<evidence type="ECO:0000313" key="3">
    <source>
        <dbReference type="Proteomes" id="UP000252586"/>
    </source>
</evidence>
<dbReference type="STRING" id="1210090.GCA_001613185_02877"/>
<dbReference type="RefSeq" id="WP_067508817.1">
    <property type="nucleotide sequence ID" value="NZ_QNRE01000001.1"/>
</dbReference>
<evidence type="ECO:0000259" key="1">
    <source>
        <dbReference type="PROSITE" id="PS51384"/>
    </source>
</evidence>
<dbReference type="Gene3D" id="3.40.50.80">
    <property type="entry name" value="Nucleotide-binding domain of ferredoxin-NADP reductase (FNR) module"/>
    <property type="match status" value="1"/>
</dbReference>
<dbReference type="Pfam" id="PF08021">
    <property type="entry name" value="FAD_binding_9"/>
    <property type="match status" value="1"/>
</dbReference>
<organism evidence="2 3">
    <name type="scientific">Nocardia puris</name>
    <dbReference type="NCBI Taxonomy" id="208602"/>
    <lineage>
        <taxon>Bacteria</taxon>
        <taxon>Bacillati</taxon>
        <taxon>Actinomycetota</taxon>
        <taxon>Actinomycetes</taxon>
        <taxon>Mycobacteriales</taxon>
        <taxon>Nocardiaceae</taxon>
        <taxon>Nocardia</taxon>
    </lineage>
</organism>
<name>A0A366E3B9_9NOCA</name>
<dbReference type="InterPro" id="IPR039374">
    <property type="entry name" value="SIP_fam"/>
</dbReference>
<reference evidence="2 3" key="1">
    <citation type="submission" date="2018-06" db="EMBL/GenBank/DDBJ databases">
        <title>Genomic Encyclopedia of Type Strains, Phase IV (KMG-IV): sequencing the most valuable type-strain genomes for metagenomic binning, comparative biology and taxonomic classification.</title>
        <authorList>
            <person name="Goeker M."/>
        </authorList>
    </citation>
    <scope>NUCLEOTIDE SEQUENCE [LARGE SCALE GENOMIC DNA]</scope>
    <source>
        <strain evidence="2 3">DSM 44599</strain>
    </source>
</reference>
<dbReference type="Pfam" id="PF04954">
    <property type="entry name" value="SIP"/>
    <property type="match status" value="1"/>
</dbReference>
<evidence type="ECO:0000313" key="2">
    <source>
        <dbReference type="EMBL" id="RBO96870.1"/>
    </source>
</evidence>
<protein>
    <submittedName>
        <fullName evidence="2">NADPH-dependent ferric siderophore reductase</fullName>
    </submittedName>
</protein>
<comment type="caution">
    <text evidence="2">The sequence shown here is derived from an EMBL/GenBank/DDBJ whole genome shotgun (WGS) entry which is preliminary data.</text>
</comment>
<dbReference type="Proteomes" id="UP000252586">
    <property type="component" value="Unassembled WGS sequence"/>
</dbReference>
<dbReference type="Gene3D" id="2.40.30.10">
    <property type="entry name" value="Translation factors"/>
    <property type="match status" value="1"/>
</dbReference>
<dbReference type="PROSITE" id="PS51384">
    <property type="entry name" value="FAD_FR"/>
    <property type="match status" value="1"/>
</dbReference>
<sequence>MAKRVKYVKPAERRIRSAQTLANKRISPNFVRVTVGGPDLHDFDAMGFDQWFRLFLRRDGQTDLRLPTVANDLWYAQYLLMSKDSRPLVRNYTVRAYRPAGEGQYGEHPEIDIDFVAHGDDSPASRWANNVQPGTPIGLFDEGLMYQLPEHATWSLIVGDESALPAIAGILRDAPRDLRGGAYIEIPHPDDVQELEAPEGVRVHWLPRADPHDEVGKLALDTVRAAEVPSSGVYAFVAGEQKLASGVRRFLANDRGVPKADITFTGYWRFGKASPS</sequence>
<dbReference type="InterPro" id="IPR039261">
    <property type="entry name" value="FNR_nucleotide-bd"/>
</dbReference>
<dbReference type="InterPro" id="IPR017938">
    <property type="entry name" value="Riboflavin_synthase-like_b-brl"/>
</dbReference>
<dbReference type="EMBL" id="QNRE01000001">
    <property type="protein sequence ID" value="RBO96870.1"/>
    <property type="molecule type" value="Genomic_DNA"/>
</dbReference>
<accession>A0A366E3B9</accession>
<dbReference type="AlphaFoldDB" id="A0A366E3B9"/>
<dbReference type="CDD" id="cd06193">
    <property type="entry name" value="siderophore_interacting"/>
    <property type="match status" value="1"/>
</dbReference>
<gene>
    <name evidence="2" type="ORF">DFR74_101889</name>
</gene>
<proteinExistence type="predicted"/>
<dbReference type="PANTHER" id="PTHR30157:SF0">
    <property type="entry name" value="NADPH-DEPENDENT FERRIC-CHELATE REDUCTASE"/>
    <property type="match status" value="1"/>
</dbReference>
<dbReference type="PANTHER" id="PTHR30157">
    <property type="entry name" value="FERRIC REDUCTASE, NADPH-DEPENDENT"/>
    <property type="match status" value="1"/>
</dbReference>
<dbReference type="InterPro" id="IPR013113">
    <property type="entry name" value="SIP_FAD-bd"/>
</dbReference>
<dbReference type="GO" id="GO:0016491">
    <property type="term" value="F:oxidoreductase activity"/>
    <property type="evidence" value="ECO:0007669"/>
    <property type="project" value="InterPro"/>
</dbReference>
<dbReference type="InterPro" id="IPR017927">
    <property type="entry name" value="FAD-bd_FR_type"/>
</dbReference>
<dbReference type="SUPFAM" id="SSF63380">
    <property type="entry name" value="Riboflavin synthase domain-like"/>
    <property type="match status" value="1"/>
</dbReference>
<dbReference type="InterPro" id="IPR007037">
    <property type="entry name" value="SIP_rossman_dom"/>
</dbReference>
<keyword evidence="3" id="KW-1185">Reference proteome</keyword>